<evidence type="ECO:0000313" key="1">
    <source>
        <dbReference type="EMBL" id="MFC5664563.1"/>
    </source>
</evidence>
<gene>
    <name evidence="1" type="ORF">ACFP3U_16410</name>
</gene>
<reference evidence="2" key="1">
    <citation type="journal article" date="2019" name="Int. J. Syst. Evol. Microbiol.">
        <title>The Global Catalogue of Microorganisms (GCM) 10K type strain sequencing project: providing services to taxonomists for standard genome sequencing and annotation.</title>
        <authorList>
            <consortium name="The Broad Institute Genomics Platform"/>
            <consortium name="The Broad Institute Genome Sequencing Center for Infectious Disease"/>
            <person name="Wu L."/>
            <person name="Ma J."/>
        </authorList>
    </citation>
    <scope>NUCLEOTIDE SEQUENCE [LARGE SCALE GENOMIC DNA]</scope>
    <source>
        <strain evidence="2">CGMCC 4.1437</strain>
    </source>
</reference>
<proteinExistence type="predicted"/>
<name>A0ABW0X494_9ACTN</name>
<sequence length="54" mass="6015">MSLTWLETEDGPFIVVPRDALSLWSGTDGDYDWACGVLELVAGISTAEWRKRPC</sequence>
<accession>A0ABW0X494</accession>
<protein>
    <submittedName>
        <fullName evidence="1">Uncharacterized protein</fullName>
    </submittedName>
</protein>
<evidence type="ECO:0000313" key="2">
    <source>
        <dbReference type="Proteomes" id="UP001595975"/>
    </source>
</evidence>
<dbReference type="EMBL" id="JBHSOF010000018">
    <property type="protein sequence ID" value="MFC5664563.1"/>
    <property type="molecule type" value="Genomic_DNA"/>
</dbReference>
<keyword evidence="2" id="KW-1185">Reference proteome</keyword>
<dbReference type="RefSeq" id="WP_380226259.1">
    <property type="nucleotide sequence ID" value="NZ_JBHSOF010000018.1"/>
</dbReference>
<organism evidence="1 2">
    <name type="scientific">Kitasatospora misakiensis</name>
    <dbReference type="NCBI Taxonomy" id="67330"/>
    <lineage>
        <taxon>Bacteria</taxon>
        <taxon>Bacillati</taxon>
        <taxon>Actinomycetota</taxon>
        <taxon>Actinomycetes</taxon>
        <taxon>Kitasatosporales</taxon>
        <taxon>Streptomycetaceae</taxon>
        <taxon>Kitasatospora</taxon>
    </lineage>
</organism>
<dbReference type="Proteomes" id="UP001595975">
    <property type="component" value="Unassembled WGS sequence"/>
</dbReference>
<comment type="caution">
    <text evidence="1">The sequence shown here is derived from an EMBL/GenBank/DDBJ whole genome shotgun (WGS) entry which is preliminary data.</text>
</comment>